<dbReference type="PIRSF" id="PIRSF033905">
    <property type="entry name" value="UCP033905"/>
    <property type="match status" value="1"/>
</dbReference>
<dbReference type="OrthoDB" id="108649at2"/>
<dbReference type="SUPFAM" id="SSF56529">
    <property type="entry name" value="FAH"/>
    <property type="match status" value="1"/>
</dbReference>
<dbReference type="PATRIC" id="fig|587753.10.peg.4592"/>
<dbReference type="RefSeq" id="WP_045885036.1">
    <property type="nucleotide sequence ID" value="NZ_CP011110.1"/>
</dbReference>
<dbReference type="InterPro" id="IPR009645">
    <property type="entry name" value="GguC"/>
</dbReference>
<dbReference type="Proteomes" id="UP000032748">
    <property type="component" value="Chromosome"/>
</dbReference>
<dbReference type="InterPro" id="IPR036663">
    <property type="entry name" value="Fumarylacetoacetase_C_sf"/>
</dbReference>
<accession>A0A0D5Y400</accession>
<dbReference type="Gene3D" id="3.90.850.10">
    <property type="entry name" value="Fumarylacetoacetase-like, C-terminal domain"/>
    <property type="match status" value="1"/>
</dbReference>
<sequence>MRLIQFENAQGQRQVGIVDGDRVQVVRDSRSTRELALAAIRRQHSLRDEIGRRGSEPGPDYAALLRNGQVLPPLDHEDPAHCLISGTGLTHLGSASTRDKMHQQPNQAEAEAGMTDTMRIFKWGLEGGKPAAGQVGAQPEWFYKGDGSIVVRPGADFPVPAFAEDAGEEPELTGLYVIGDDGQPYRLGYALGNEFSDHVMERRNYLYLAHSKLRFCAYGPELRVGELPRNLVGRSRILRDGQILWEKEFLSGEDNMCHSLANLEFHHFKYAQFLRPGDVHVHYFGTATLSFADGVKAHPGDRFQISLDAFGAPLENGIGESPRPLDIGQVRAL</sequence>
<dbReference type="KEGG" id="pcz:PCL1606_45940"/>
<dbReference type="AlphaFoldDB" id="A0A0D5Y400"/>
<organism evidence="1 2">
    <name type="scientific">Pseudomonas chlororaphis</name>
    <dbReference type="NCBI Taxonomy" id="587753"/>
    <lineage>
        <taxon>Bacteria</taxon>
        <taxon>Pseudomonadati</taxon>
        <taxon>Pseudomonadota</taxon>
        <taxon>Gammaproteobacteria</taxon>
        <taxon>Pseudomonadales</taxon>
        <taxon>Pseudomonadaceae</taxon>
        <taxon>Pseudomonas</taxon>
    </lineage>
</organism>
<dbReference type="NCBIfam" id="NF040903">
    <property type="entry name" value="GguC"/>
    <property type="match status" value="1"/>
</dbReference>
<evidence type="ECO:0008006" key="3">
    <source>
        <dbReference type="Google" id="ProtNLM"/>
    </source>
</evidence>
<protein>
    <recommendedName>
        <fullName evidence="3">FAH family protein</fullName>
    </recommendedName>
</protein>
<reference evidence="1 2" key="1">
    <citation type="journal article" date="2015" name="Mol. Plant Microbe Interact.">
        <title>Comparative Genomic Analysis of Pseudomonas chlororaphis PCL1606 Reveals New Insight into Antifungal Compounds Involved in Biocontrol.</title>
        <authorList>
            <person name="Calderon C.E."/>
            <person name="Ramos C."/>
            <person name="de Vicente A."/>
            <person name="Cazorla F.M."/>
        </authorList>
    </citation>
    <scope>NUCLEOTIDE SEQUENCE [LARGE SCALE GENOMIC DNA]</scope>
    <source>
        <strain evidence="1 2">PCL1606</strain>
    </source>
</reference>
<gene>
    <name evidence="1" type="ORF">PCL1606_45940</name>
</gene>
<evidence type="ECO:0000313" key="1">
    <source>
        <dbReference type="EMBL" id="AKA26041.1"/>
    </source>
</evidence>
<name>A0A0D5Y400_9PSED</name>
<dbReference type="EMBL" id="CP011110">
    <property type="protein sequence ID" value="AKA26041.1"/>
    <property type="molecule type" value="Genomic_DNA"/>
</dbReference>
<evidence type="ECO:0000313" key="2">
    <source>
        <dbReference type="Proteomes" id="UP000032748"/>
    </source>
</evidence>
<proteinExistence type="predicted"/>
<dbReference type="GO" id="GO:0003824">
    <property type="term" value="F:catalytic activity"/>
    <property type="evidence" value="ECO:0007669"/>
    <property type="project" value="InterPro"/>
</dbReference>